<protein>
    <submittedName>
        <fullName evidence="1">Uncharacterized protein</fullName>
    </submittedName>
</protein>
<dbReference type="Proteomes" id="UP000247903">
    <property type="component" value="Unassembled WGS sequence"/>
</dbReference>
<name>A0A2V4C9J4_9FLAO</name>
<gene>
    <name evidence="1" type="ORF">DMB65_02225</name>
</gene>
<organism evidence="1 2">
    <name type="scientific">Flavobacterium cheongpyeongense</name>
    <dbReference type="NCBI Taxonomy" id="2212651"/>
    <lineage>
        <taxon>Bacteria</taxon>
        <taxon>Pseudomonadati</taxon>
        <taxon>Bacteroidota</taxon>
        <taxon>Flavobacteriia</taxon>
        <taxon>Flavobacteriales</taxon>
        <taxon>Flavobacteriaceae</taxon>
        <taxon>Flavobacterium</taxon>
    </lineage>
</organism>
<evidence type="ECO:0000313" key="1">
    <source>
        <dbReference type="EMBL" id="PXY42854.1"/>
    </source>
</evidence>
<dbReference type="AlphaFoldDB" id="A0A2V4C9J4"/>
<proteinExistence type="predicted"/>
<accession>A0A2V4C9J4</accession>
<comment type="caution">
    <text evidence="1">The sequence shown here is derived from an EMBL/GenBank/DDBJ whole genome shotgun (WGS) entry which is preliminary data.</text>
</comment>
<evidence type="ECO:0000313" key="2">
    <source>
        <dbReference type="Proteomes" id="UP000247903"/>
    </source>
</evidence>
<dbReference type="EMBL" id="QJHK01000001">
    <property type="protein sequence ID" value="PXY42854.1"/>
    <property type="molecule type" value="Genomic_DNA"/>
</dbReference>
<dbReference type="RefSeq" id="WP_110305029.1">
    <property type="nucleotide sequence ID" value="NZ_QJHK01000001.1"/>
</dbReference>
<sequence>MHNSVLQTIEKADNPVVNVLDSKLFTQKNDTDFAVKSEDFQNFVFKINSEMTQIQRHLPTV</sequence>
<reference evidence="1 2" key="1">
    <citation type="submission" date="2018-05" db="EMBL/GenBank/DDBJ databases">
        <title>Flavobacterium sp. strain IMCC34759, incomplete genome.</title>
        <authorList>
            <person name="Joung Y."/>
            <person name="Cho J."/>
        </authorList>
    </citation>
    <scope>NUCLEOTIDE SEQUENCE [LARGE SCALE GENOMIC DNA]</scope>
    <source>
        <strain evidence="1 2">IMCC34759</strain>
    </source>
</reference>
<keyword evidence="2" id="KW-1185">Reference proteome</keyword>